<dbReference type="OrthoDB" id="7573670at2"/>
<protein>
    <submittedName>
        <fullName evidence="2">PEP-CTERM sorting domain-containing protein</fullName>
    </submittedName>
</protein>
<dbReference type="Pfam" id="PF07589">
    <property type="entry name" value="PEP-CTERM"/>
    <property type="match status" value="1"/>
</dbReference>
<dbReference type="KEGG" id="spha:D3Y57_14805"/>
<evidence type="ECO:0000313" key="3">
    <source>
        <dbReference type="Proteomes" id="UP000276254"/>
    </source>
</evidence>
<dbReference type="InterPro" id="IPR013424">
    <property type="entry name" value="Ice-binding_C"/>
</dbReference>
<organism evidence="2 3">
    <name type="scientific">Sphingomonas paeninsulae</name>
    <dbReference type="NCBI Taxonomy" id="2319844"/>
    <lineage>
        <taxon>Bacteria</taxon>
        <taxon>Pseudomonadati</taxon>
        <taxon>Pseudomonadota</taxon>
        <taxon>Alphaproteobacteria</taxon>
        <taxon>Sphingomonadales</taxon>
        <taxon>Sphingomonadaceae</taxon>
        <taxon>Sphingomonas</taxon>
    </lineage>
</organism>
<dbReference type="NCBIfam" id="NF035944">
    <property type="entry name" value="PEPxxWA-CTERM"/>
    <property type="match status" value="1"/>
</dbReference>
<dbReference type="Proteomes" id="UP000276254">
    <property type="component" value="Chromosome"/>
</dbReference>
<name>A0A494TKS7_SPHPE</name>
<sequence length="60" mass="6121">MGGGSAIVKAVFGSTQAAFEIDNLVTAAPEPATWGMMILGFGLAGAQLRSRRRSAKLAVA</sequence>
<accession>A0A494TKS7</accession>
<evidence type="ECO:0000313" key="2">
    <source>
        <dbReference type="EMBL" id="AYJ88032.1"/>
    </source>
</evidence>
<dbReference type="NCBIfam" id="TIGR02595">
    <property type="entry name" value="PEP_CTERM"/>
    <property type="match status" value="1"/>
</dbReference>
<keyword evidence="3" id="KW-1185">Reference proteome</keyword>
<gene>
    <name evidence="2" type="ORF">D3Y57_14805</name>
</gene>
<feature type="domain" description="Ice-binding protein C-terminal" evidence="1">
    <location>
        <begin position="27"/>
        <end position="52"/>
    </location>
</feature>
<dbReference type="EMBL" id="CP032829">
    <property type="protein sequence ID" value="AYJ88032.1"/>
    <property type="molecule type" value="Genomic_DNA"/>
</dbReference>
<evidence type="ECO:0000259" key="1">
    <source>
        <dbReference type="Pfam" id="PF07589"/>
    </source>
</evidence>
<reference evidence="2 3" key="1">
    <citation type="submission" date="2018-09" db="EMBL/GenBank/DDBJ databases">
        <title>Sphingomonas peninsula sp. nov., isolated from fildes peninsula, Antarctic soil.</title>
        <authorList>
            <person name="Yingchao G."/>
        </authorList>
    </citation>
    <scope>NUCLEOTIDE SEQUENCE [LARGE SCALE GENOMIC DNA]</scope>
    <source>
        <strain evidence="2 3">YZ-8</strain>
    </source>
</reference>
<dbReference type="AlphaFoldDB" id="A0A494TKS7"/>
<proteinExistence type="predicted"/>